<sequence>MLMIKIRNQHGVGMIEVLIALLLLAVGVMGFTALQLKAVDATDEAMSKIEAMNIARDVAERIRVNRGGLATYIAELNKTTQTNITTSGLKKCLGNTVCTGTDMAKYDTAQIVSRAQSTAMQITLPNCQVVGAVDRICIYIAWGDTKPINHATDNQACTSSGTYLPEAKCIVMELY</sequence>
<proteinExistence type="predicted"/>
<dbReference type="EMBL" id="WLYL01000008">
    <property type="protein sequence ID" value="MTD10578.1"/>
    <property type="molecule type" value="Genomic_DNA"/>
</dbReference>
<protein>
    <submittedName>
        <fullName evidence="2">Type IV pilus modification protein PilV</fullName>
    </submittedName>
</protein>
<name>A0A6L6GDH1_9GAMM</name>
<dbReference type="RefSeq" id="WP_154772211.1">
    <property type="nucleotide sequence ID" value="NZ_WLYL01000008.1"/>
</dbReference>
<organism evidence="2 3">
    <name type="scientific">Acinetobacter faecalis</name>
    <dbReference type="NCBI Taxonomy" id="2665161"/>
    <lineage>
        <taxon>Bacteria</taxon>
        <taxon>Pseudomonadati</taxon>
        <taxon>Pseudomonadota</taxon>
        <taxon>Gammaproteobacteria</taxon>
        <taxon>Moraxellales</taxon>
        <taxon>Moraxellaceae</taxon>
        <taxon>Acinetobacter</taxon>
    </lineage>
</organism>
<evidence type="ECO:0000313" key="3">
    <source>
        <dbReference type="Proteomes" id="UP000473854"/>
    </source>
</evidence>
<dbReference type="AlphaFoldDB" id="A0A6L6GDH1"/>
<reference evidence="2 3" key="1">
    <citation type="submission" date="2019-11" db="EMBL/GenBank/DDBJ databases">
        <authorList>
            <person name="An D."/>
        </authorList>
    </citation>
    <scope>NUCLEOTIDE SEQUENCE [LARGE SCALE GENOMIC DNA]</scope>
    <source>
        <strain evidence="2 3">YIM 103518</strain>
    </source>
</reference>
<dbReference type="InterPro" id="IPR054402">
    <property type="entry name" value="Tt1218-like_dom"/>
</dbReference>
<evidence type="ECO:0000313" key="2">
    <source>
        <dbReference type="EMBL" id="MTD10578.1"/>
    </source>
</evidence>
<dbReference type="InterPro" id="IPR013362">
    <property type="entry name" value="Pilus_4_PilV"/>
</dbReference>
<feature type="domain" description="Type IV pilin Tt1218-like" evidence="1">
    <location>
        <begin position="33"/>
        <end position="109"/>
    </location>
</feature>
<dbReference type="NCBIfam" id="TIGR02523">
    <property type="entry name" value="type_IV_pilV"/>
    <property type="match status" value="1"/>
</dbReference>
<dbReference type="Pfam" id="PF07963">
    <property type="entry name" value="N_methyl"/>
    <property type="match status" value="1"/>
</dbReference>
<evidence type="ECO:0000259" key="1">
    <source>
        <dbReference type="Pfam" id="PF22150"/>
    </source>
</evidence>
<gene>
    <name evidence="2" type="primary">pilV</name>
    <name evidence="2" type="ORF">GIX10_03805</name>
</gene>
<comment type="caution">
    <text evidence="2">The sequence shown here is derived from an EMBL/GenBank/DDBJ whole genome shotgun (WGS) entry which is preliminary data.</text>
</comment>
<dbReference type="Proteomes" id="UP000473854">
    <property type="component" value="Unassembled WGS sequence"/>
</dbReference>
<dbReference type="InterPro" id="IPR012902">
    <property type="entry name" value="N_methyl_site"/>
</dbReference>
<dbReference type="Pfam" id="PF22150">
    <property type="entry name" value="Tt1218-like"/>
    <property type="match status" value="1"/>
</dbReference>
<accession>A0A6L6GDH1</accession>